<dbReference type="InterPro" id="IPR013083">
    <property type="entry name" value="Znf_RING/FYVE/PHD"/>
</dbReference>
<dbReference type="PANTHER" id="PTHR13763:SF0">
    <property type="entry name" value="BREAST CANCER TYPE 1 SUSCEPTIBILITY PROTEIN"/>
    <property type="match status" value="1"/>
</dbReference>
<dbReference type="AlphaFoldDB" id="A0A8T0UZC9"/>
<evidence type="ECO:0000256" key="2">
    <source>
        <dbReference type="ARBA" id="ARBA00022723"/>
    </source>
</evidence>
<feature type="compositionally biased region" description="Basic residues" evidence="10">
    <location>
        <begin position="109"/>
        <end position="120"/>
    </location>
</feature>
<protein>
    <recommendedName>
        <fullName evidence="11">RING-type domain-containing protein</fullName>
    </recommendedName>
</protein>
<feature type="compositionally biased region" description="Polar residues" evidence="10">
    <location>
        <begin position="384"/>
        <end position="396"/>
    </location>
</feature>
<evidence type="ECO:0000256" key="4">
    <source>
        <dbReference type="ARBA" id="ARBA00022763"/>
    </source>
</evidence>
<dbReference type="Proteomes" id="UP000823388">
    <property type="component" value="Chromosome 3K"/>
</dbReference>
<dbReference type="Pfam" id="PF13923">
    <property type="entry name" value="zf-C3HC4_2"/>
    <property type="match status" value="1"/>
</dbReference>
<dbReference type="InterPro" id="IPR001841">
    <property type="entry name" value="Znf_RING"/>
</dbReference>
<keyword evidence="8" id="KW-0539">Nucleus</keyword>
<dbReference type="GO" id="GO:0008270">
    <property type="term" value="F:zinc ion binding"/>
    <property type="evidence" value="ECO:0007669"/>
    <property type="project" value="UniProtKB-KW"/>
</dbReference>
<dbReference type="GO" id="GO:0005634">
    <property type="term" value="C:nucleus"/>
    <property type="evidence" value="ECO:0007669"/>
    <property type="project" value="UniProtKB-SubCell"/>
</dbReference>
<keyword evidence="7" id="KW-0234">DNA repair</keyword>
<evidence type="ECO:0000256" key="1">
    <source>
        <dbReference type="ARBA" id="ARBA00004123"/>
    </source>
</evidence>
<keyword evidence="4" id="KW-0227">DNA damage</keyword>
<dbReference type="GO" id="GO:0045944">
    <property type="term" value="P:positive regulation of transcription by RNA polymerase II"/>
    <property type="evidence" value="ECO:0007669"/>
    <property type="project" value="TreeGrafter"/>
</dbReference>
<comment type="subcellular location">
    <subcellularLocation>
        <location evidence="1">Nucleus</location>
    </subcellularLocation>
</comment>
<gene>
    <name evidence="12" type="ORF">PVAP13_3KG355500</name>
</gene>
<evidence type="ECO:0000256" key="10">
    <source>
        <dbReference type="SAM" id="MobiDB-lite"/>
    </source>
</evidence>
<feature type="compositionally biased region" description="Basic and acidic residues" evidence="10">
    <location>
        <begin position="184"/>
        <end position="195"/>
    </location>
</feature>
<evidence type="ECO:0000313" key="13">
    <source>
        <dbReference type="Proteomes" id="UP000823388"/>
    </source>
</evidence>
<feature type="compositionally biased region" description="Acidic residues" evidence="10">
    <location>
        <begin position="411"/>
        <end position="426"/>
    </location>
</feature>
<dbReference type="Gene3D" id="3.30.40.10">
    <property type="entry name" value="Zinc/RING finger domain, C3HC4 (zinc finger)"/>
    <property type="match status" value="1"/>
</dbReference>
<reference evidence="12" key="1">
    <citation type="submission" date="2020-05" db="EMBL/GenBank/DDBJ databases">
        <title>WGS assembly of Panicum virgatum.</title>
        <authorList>
            <person name="Lovell J.T."/>
            <person name="Jenkins J."/>
            <person name="Shu S."/>
            <person name="Juenger T.E."/>
            <person name="Schmutz J."/>
        </authorList>
    </citation>
    <scope>NUCLEOTIDE SEQUENCE</scope>
    <source>
        <strain evidence="12">AP13</strain>
    </source>
</reference>
<feature type="domain" description="RING-type" evidence="11">
    <location>
        <begin position="16"/>
        <end position="54"/>
    </location>
</feature>
<dbReference type="InterPro" id="IPR031099">
    <property type="entry name" value="BRCA1-associated"/>
</dbReference>
<sequence length="426" mass="46623">MADVGSLERMGRELKCPICLSLLGSAVSITCNHIFCNGCLTESMKSSSSCPVCKVPFRRREIRPAPHMDNLVAVFKSMEAAAGTSVVSTQLAPAPKVADGSQCGGNSGRKAKRLRKKKVASKKENNTSKATAASASCPTTKPSISTNKRIHVTPFPESETPTRPQKIMKPEGQKTNLNGDAEEDKNKTLISDRPESPSLSPFFWLRGEKEEECGTAGTSSEPLSLETPLRHNAPTFSDIIDSDDEIPNNATPNSKAEVSEIFDSEIFEWSQRPCSPELRSTPLKKQGKLKNGLDRITETDDVEDMNLDCSFDKLDHAQPVNSKEIKKRKLARARTNKNSKLPNCVKLCTKGSDTDNQVTNIPVSIDAKRSKKNSSKKERNTSSGGNKVSGTSNRFLCSNDKSKETFSQQDDGLEVEEPEDQPSERS</sequence>
<organism evidence="12 13">
    <name type="scientific">Panicum virgatum</name>
    <name type="common">Blackwell switchgrass</name>
    <dbReference type="NCBI Taxonomy" id="38727"/>
    <lineage>
        <taxon>Eukaryota</taxon>
        <taxon>Viridiplantae</taxon>
        <taxon>Streptophyta</taxon>
        <taxon>Embryophyta</taxon>
        <taxon>Tracheophyta</taxon>
        <taxon>Spermatophyta</taxon>
        <taxon>Magnoliopsida</taxon>
        <taxon>Liliopsida</taxon>
        <taxon>Poales</taxon>
        <taxon>Poaceae</taxon>
        <taxon>PACMAD clade</taxon>
        <taxon>Panicoideae</taxon>
        <taxon>Panicodae</taxon>
        <taxon>Paniceae</taxon>
        <taxon>Panicinae</taxon>
        <taxon>Panicum</taxon>
        <taxon>Panicum sect. Hiantes</taxon>
    </lineage>
</organism>
<feature type="region of interest" description="Disordered" evidence="10">
    <location>
        <begin position="95"/>
        <end position="254"/>
    </location>
</feature>
<accession>A0A8T0UZC9</accession>
<evidence type="ECO:0000256" key="8">
    <source>
        <dbReference type="ARBA" id="ARBA00023242"/>
    </source>
</evidence>
<dbReference type="SMART" id="SM00184">
    <property type="entry name" value="RING"/>
    <property type="match status" value="1"/>
</dbReference>
<dbReference type="InterPro" id="IPR017907">
    <property type="entry name" value="Znf_RING_CS"/>
</dbReference>
<dbReference type="FunFam" id="3.30.40.10:FF:000352">
    <property type="entry name" value="Breast cancer associated RING 1"/>
    <property type="match status" value="1"/>
</dbReference>
<proteinExistence type="predicted"/>
<evidence type="ECO:0000313" key="12">
    <source>
        <dbReference type="EMBL" id="KAG2626444.1"/>
    </source>
</evidence>
<evidence type="ECO:0000256" key="6">
    <source>
        <dbReference type="ARBA" id="ARBA00022833"/>
    </source>
</evidence>
<keyword evidence="5 9" id="KW-0863">Zinc-finger</keyword>
<dbReference type="PANTHER" id="PTHR13763">
    <property type="entry name" value="BREAST CANCER TYPE 1 SUSCEPTIBILITY PROTEIN BRCA1"/>
    <property type="match status" value="1"/>
</dbReference>
<dbReference type="GO" id="GO:0004842">
    <property type="term" value="F:ubiquitin-protein transferase activity"/>
    <property type="evidence" value="ECO:0007669"/>
    <property type="project" value="TreeGrafter"/>
</dbReference>
<keyword evidence="3" id="KW-0677">Repeat</keyword>
<feature type="compositionally biased region" description="Low complexity" evidence="10">
    <location>
        <begin position="127"/>
        <end position="143"/>
    </location>
</feature>
<feature type="region of interest" description="Disordered" evidence="10">
    <location>
        <begin position="349"/>
        <end position="426"/>
    </location>
</feature>
<keyword evidence="2" id="KW-0479">Metal-binding</keyword>
<evidence type="ECO:0000256" key="9">
    <source>
        <dbReference type="PROSITE-ProRule" id="PRU00175"/>
    </source>
</evidence>
<evidence type="ECO:0000256" key="7">
    <source>
        <dbReference type="ARBA" id="ARBA00023204"/>
    </source>
</evidence>
<dbReference type="PROSITE" id="PS50089">
    <property type="entry name" value="ZF_RING_2"/>
    <property type="match status" value="1"/>
</dbReference>
<comment type="caution">
    <text evidence="12">The sequence shown here is derived from an EMBL/GenBank/DDBJ whole genome shotgun (WGS) entry which is preliminary data.</text>
</comment>
<keyword evidence="6" id="KW-0862">Zinc</keyword>
<dbReference type="PROSITE" id="PS00518">
    <property type="entry name" value="ZF_RING_1"/>
    <property type="match status" value="1"/>
</dbReference>
<evidence type="ECO:0000256" key="5">
    <source>
        <dbReference type="ARBA" id="ARBA00022771"/>
    </source>
</evidence>
<evidence type="ECO:0000256" key="3">
    <source>
        <dbReference type="ARBA" id="ARBA00022737"/>
    </source>
</evidence>
<name>A0A8T0UZC9_PANVG</name>
<dbReference type="GO" id="GO:0000724">
    <property type="term" value="P:double-strand break repair via homologous recombination"/>
    <property type="evidence" value="ECO:0007669"/>
    <property type="project" value="TreeGrafter"/>
</dbReference>
<dbReference type="EMBL" id="CM029041">
    <property type="protein sequence ID" value="KAG2626444.1"/>
    <property type="molecule type" value="Genomic_DNA"/>
</dbReference>
<evidence type="ECO:0000259" key="11">
    <source>
        <dbReference type="PROSITE" id="PS50089"/>
    </source>
</evidence>
<dbReference type="SUPFAM" id="SSF57850">
    <property type="entry name" value="RING/U-box"/>
    <property type="match status" value="1"/>
</dbReference>
<keyword evidence="13" id="KW-1185">Reference proteome</keyword>